<evidence type="ECO:0000313" key="4">
    <source>
        <dbReference type="EMBL" id="VUZ50374.1"/>
    </source>
</evidence>
<keyword evidence="1" id="KW-1133">Transmembrane helix</keyword>
<sequence length="768" mass="85321">MRGSFNFILTGVLLIVSECFHCDLIAEVIPCASRPYKKLLSVLPGSGWDNLVNEERGLTTNREIYSLCRLSPDDNYVIPNDVIIEPLKSSQIELSSQAFSHFTNYTSLTALSVNTGGDIGFHRVSIGGDFSFEKEMVRRAENINKGLTMRSQLRHRWFIVHQLPDSQLHPRFRNRLLDIAAHLERSNISTSYSDITMEIVPQKGRILSNFGKEEMLKIMDGLRAAYLADLIVRDFGTHTITAVEAGAVVAKIDSLVGITRMLEDSDKTKLEYGARASFFDLFKINNSAEFNQDKKYTDDYYSNVASSFILSFGGPSLKASDMNLTTWESGVVENLVAIDRRGRPIYDLITPRALPELSESLTFALAATVRAAVERYYEANSVVGCLDPTSPAYDSDANVASDRCDNMDFLDPFVNNESGQTPFGGVYTACEGPADLCSRHATPNLATGSTSCPEGFKAINLLPPQVRSCAMKCEPVGIFHKPVCVHECAVTRAYWCALDPSYTPYQLKIRNTTMELGFLFGGIYTDTLVNPITNAQSCPPYYENQLIGRRIQVCLSTDREFGRRYSMAFGGFYACQSGNPLYDVLSLNKSSQSARHLLLGGRNSGLGDGILGDDQTLIWPKQCPNGYTSHMAGIEDTCLVNYCVPANSLKVVKDRLLKRPPFIQLPEFSNYDLKKDVEKALNEPLHLVDTFSGRSYHNEDGNWVKDTDDSDVTNIPTMMAFAVIGISFCVCVGVLLIIGAALLIFKIRNIYRRSSANRQLTTTEEEHA</sequence>
<feature type="transmembrane region" description="Helical" evidence="1">
    <location>
        <begin position="718"/>
        <end position="745"/>
    </location>
</feature>
<dbReference type="AlphaFoldDB" id="A0A564YUX2"/>
<feature type="chain" id="PRO_5021777887" description="MACPF domain-containing protein" evidence="2">
    <location>
        <begin position="20"/>
        <end position="768"/>
    </location>
</feature>
<feature type="signal peptide" evidence="2">
    <location>
        <begin position="1"/>
        <end position="19"/>
    </location>
</feature>
<evidence type="ECO:0000256" key="1">
    <source>
        <dbReference type="SAM" id="Phobius"/>
    </source>
</evidence>
<dbReference type="Proteomes" id="UP000321570">
    <property type="component" value="Unassembled WGS sequence"/>
</dbReference>
<dbReference type="Pfam" id="PF01823">
    <property type="entry name" value="MACPF"/>
    <property type="match status" value="1"/>
</dbReference>
<evidence type="ECO:0000313" key="5">
    <source>
        <dbReference type="Proteomes" id="UP000321570"/>
    </source>
</evidence>
<protein>
    <recommendedName>
        <fullName evidence="3">MACPF domain-containing protein</fullName>
    </recommendedName>
</protein>
<name>A0A564YUX2_HYMDI</name>
<reference evidence="4 5" key="1">
    <citation type="submission" date="2019-07" db="EMBL/GenBank/DDBJ databases">
        <authorList>
            <person name="Jastrzebski P J."/>
            <person name="Paukszto L."/>
            <person name="Jastrzebski P J."/>
        </authorList>
    </citation>
    <scope>NUCLEOTIDE SEQUENCE [LARGE SCALE GENOMIC DNA]</scope>
    <source>
        <strain evidence="4 5">WMS-il1</strain>
    </source>
</reference>
<dbReference type="CDD" id="cd22579">
    <property type="entry name" value="MPEG1_P2"/>
    <property type="match status" value="1"/>
</dbReference>
<dbReference type="PROSITE" id="PS51412">
    <property type="entry name" value="MACPF_2"/>
    <property type="match status" value="1"/>
</dbReference>
<keyword evidence="5" id="KW-1185">Reference proteome</keyword>
<keyword evidence="1" id="KW-0472">Membrane</keyword>
<proteinExistence type="predicted"/>
<evidence type="ECO:0000259" key="3">
    <source>
        <dbReference type="PROSITE" id="PS51412"/>
    </source>
</evidence>
<evidence type="ECO:0000256" key="2">
    <source>
        <dbReference type="SAM" id="SignalP"/>
    </source>
</evidence>
<organism evidence="4 5">
    <name type="scientific">Hymenolepis diminuta</name>
    <name type="common">Rat tapeworm</name>
    <dbReference type="NCBI Taxonomy" id="6216"/>
    <lineage>
        <taxon>Eukaryota</taxon>
        <taxon>Metazoa</taxon>
        <taxon>Spiralia</taxon>
        <taxon>Lophotrochozoa</taxon>
        <taxon>Platyhelminthes</taxon>
        <taxon>Cestoda</taxon>
        <taxon>Eucestoda</taxon>
        <taxon>Cyclophyllidea</taxon>
        <taxon>Hymenolepididae</taxon>
        <taxon>Hymenolepis</taxon>
    </lineage>
</organism>
<keyword evidence="1" id="KW-0812">Transmembrane</keyword>
<dbReference type="EMBL" id="CABIJS010000356">
    <property type="protein sequence ID" value="VUZ50374.1"/>
    <property type="molecule type" value="Genomic_DNA"/>
</dbReference>
<gene>
    <name evidence="4" type="ORF">WMSIL1_LOCUS9284</name>
</gene>
<keyword evidence="2" id="KW-0732">Signal</keyword>
<accession>A0A564YUX2</accession>
<feature type="domain" description="MACPF" evidence="3">
    <location>
        <begin position="15"/>
        <end position="380"/>
    </location>
</feature>
<dbReference type="InterPro" id="IPR020864">
    <property type="entry name" value="MACPF"/>
</dbReference>